<protein>
    <submittedName>
        <fullName evidence="2">Uncharacterized protein</fullName>
    </submittedName>
</protein>
<feature type="compositionally biased region" description="Pro residues" evidence="1">
    <location>
        <begin position="1"/>
        <end position="16"/>
    </location>
</feature>
<dbReference type="EMBL" id="CP011509">
    <property type="protein sequence ID" value="AKJ03890.1"/>
    <property type="molecule type" value="Genomic_DNA"/>
</dbReference>
<gene>
    <name evidence="2" type="ORF">AA314_05516</name>
</gene>
<dbReference type="AlphaFoldDB" id="A0AAC8QAN8"/>
<proteinExistence type="predicted"/>
<evidence type="ECO:0000313" key="2">
    <source>
        <dbReference type="EMBL" id="AKJ03890.1"/>
    </source>
</evidence>
<dbReference type="Proteomes" id="UP000035579">
    <property type="component" value="Chromosome"/>
</dbReference>
<sequence length="69" mass="6968">MTPPSVAPPSPGPPSLPSGGPASSWVVGIPESGVPGTEGSQAVRPGTASAIIRTRRRERSAAEILIIRV</sequence>
<name>A0AAC8QAN8_9BACT</name>
<evidence type="ECO:0000256" key="1">
    <source>
        <dbReference type="SAM" id="MobiDB-lite"/>
    </source>
</evidence>
<accession>A0AAC8QAN8</accession>
<dbReference type="KEGG" id="age:AA314_05516"/>
<feature type="region of interest" description="Disordered" evidence="1">
    <location>
        <begin position="1"/>
        <end position="51"/>
    </location>
</feature>
<organism evidence="2 3">
    <name type="scientific">Archangium gephyra</name>
    <dbReference type="NCBI Taxonomy" id="48"/>
    <lineage>
        <taxon>Bacteria</taxon>
        <taxon>Pseudomonadati</taxon>
        <taxon>Myxococcota</taxon>
        <taxon>Myxococcia</taxon>
        <taxon>Myxococcales</taxon>
        <taxon>Cystobacterineae</taxon>
        <taxon>Archangiaceae</taxon>
        <taxon>Archangium</taxon>
    </lineage>
</organism>
<reference evidence="2 3" key="1">
    <citation type="submission" date="2015-05" db="EMBL/GenBank/DDBJ databases">
        <title>Genome assembly of Archangium gephyra DSM 2261.</title>
        <authorList>
            <person name="Sharma G."/>
            <person name="Subramanian S."/>
        </authorList>
    </citation>
    <scope>NUCLEOTIDE SEQUENCE [LARGE SCALE GENOMIC DNA]</scope>
    <source>
        <strain evidence="2 3">DSM 2261</strain>
    </source>
</reference>
<evidence type="ECO:0000313" key="3">
    <source>
        <dbReference type="Proteomes" id="UP000035579"/>
    </source>
</evidence>